<protein>
    <recommendedName>
        <fullName evidence="3">Thioredoxin domain-containing protein</fullName>
    </recommendedName>
</protein>
<dbReference type="InterPro" id="IPR017937">
    <property type="entry name" value="Thioredoxin_CS"/>
</dbReference>
<proteinExistence type="inferred from homology"/>
<dbReference type="PRINTS" id="PR00421">
    <property type="entry name" value="THIOREDOXIN"/>
</dbReference>
<dbReference type="NCBIfam" id="TIGR01068">
    <property type="entry name" value="thioredoxin"/>
    <property type="match status" value="1"/>
</dbReference>
<evidence type="ECO:0000313" key="5">
    <source>
        <dbReference type="Proteomes" id="UP000191285"/>
    </source>
</evidence>
<feature type="domain" description="Thioredoxin" evidence="3">
    <location>
        <begin position="41"/>
        <end position="165"/>
    </location>
</feature>
<dbReference type="CDD" id="cd02947">
    <property type="entry name" value="TRX_family"/>
    <property type="match status" value="1"/>
</dbReference>
<evidence type="ECO:0000259" key="3">
    <source>
        <dbReference type="PROSITE" id="PS51352"/>
    </source>
</evidence>
<dbReference type="GO" id="GO:0015035">
    <property type="term" value="F:protein-disulfide reductase activity"/>
    <property type="evidence" value="ECO:0007669"/>
    <property type="project" value="InterPro"/>
</dbReference>
<evidence type="ECO:0000256" key="2">
    <source>
        <dbReference type="ARBA" id="ARBA00023157"/>
    </source>
</evidence>
<dbReference type="STRING" id="303698.A0A1V6U187"/>
<reference evidence="5" key="1">
    <citation type="journal article" date="2017" name="Nat. Microbiol.">
        <title>Global analysis of biosynthetic gene clusters reveals vast potential of secondary metabolite production in Penicillium species.</title>
        <authorList>
            <person name="Nielsen J.C."/>
            <person name="Grijseels S."/>
            <person name="Prigent S."/>
            <person name="Ji B."/>
            <person name="Dainat J."/>
            <person name="Nielsen K.F."/>
            <person name="Frisvad J.C."/>
            <person name="Workman M."/>
            <person name="Nielsen J."/>
        </authorList>
    </citation>
    <scope>NUCLEOTIDE SEQUENCE [LARGE SCALE GENOMIC DNA]</scope>
    <source>
        <strain evidence="5">IBT 24891</strain>
    </source>
</reference>
<keyword evidence="5" id="KW-1185">Reference proteome</keyword>
<dbReference type="Gene3D" id="3.40.30.10">
    <property type="entry name" value="Glutaredoxin"/>
    <property type="match status" value="1"/>
</dbReference>
<dbReference type="PROSITE" id="PS51352">
    <property type="entry name" value="THIOREDOXIN_2"/>
    <property type="match status" value="1"/>
</dbReference>
<evidence type="ECO:0000256" key="1">
    <source>
        <dbReference type="ARBA" id="ARBA00008987"/>
    </source>
</evidence>
<sequence length="165" mass="18128">MRPFKTSPLRLPRLPIYRASTPSVLRSSIPTRLHVQTPIRSFTSTPIPHFSQSTHKMAGGKVVEITSKAEWDEKVVASKEPVLVDFFATWCGPCKAISPQIEKLSLAHENVKFFQVDVDKVGDVAADNGISAMPTFLFFKNGEKVETVRGANPPGIQAGLAKLLE</sequence>
<dbReference type="AlphaFoldDB" id="A0A1V6U187"/>
<dbReference type="EMBL" id="MLKD01000001">
    <property type="protein sequence ID" value="OQE31859.1"/>
    <property type="molecule type" value="Genomic_DNA"/>
</dbReference>
<dbReference type="PROSITE" id="PS00194">
    <property type="entry name" value="THIOREDOXIN_1"/>
    <property type="match status" value="1"/>
</dbReference>
<dbReference type="OrthoDB" id="10263751at2759"/>
<dbReference type="PANTHER" id="PTHR46115">
    <property type="entry name" value="THIOREDOXIN-LIKE PROTEIN 1"/>
    <property type="match status" value="1"/>
</dbReference>
<name>A0A1V6U187_9EURO</name>
<keyword evidence="2" id="KW-1015">Disulfide bond</keyword>
<dbReference type="InterPro" id="IPR005746">
    <property type="entry name" value="Thioredoxin"/>
</dbReference>
<dbReference type="Proteomes" id="UP000191285">
    <property type="component" value="Unassembled WGS sequence"/>
</dbReference>
<dbReference type="SUPFAM" id="SSF52833">
    <property type="entry name" value="Thioredoxin-like"/>
    <property type="match status" value="1"/>
</dbReference>
<comment type="caution">
    <text evidence="4">The sequence shown here is derived from an EMBL/GenBank/DDBJ whole genome shotgun (WGS) entry which is preliminary data.</text>
</comment>
<gene>
    <name evidence="4" type="ORF">PENSTE_c001G06229</name>
</gene>
<organism evidence="4 5">
    <name type="scientific">Penicillium steckii</name>
    <dbReference type="NCBI Taxonomy" id="303698"/>
    <lineage>
        <taxon>Eukaryota</taxon>
        <taxon>Fungi</taxon>
        <taxon>Dikarya</taxon>
        <taxon>Ascomycota</taxon>
        <taxon>Pezizomycotina</taxon>
        <taxon>Eurotiomycetes</taxon>
        <taxon>Eurotiomycetidae</taxon>
        <taxon>Eurotiales</taxon>
        <taxon>Aspergillaceae</taxon>
        <taxon>Penicillium</taxon>
    </lineage>
</organism>
<dbReference type="Pfam" id="PF00085">
    <property type="entry name" value="Thioredoxin"/>
    <property type="match status" value="1"/>
</dbReference>
<dbReference type="InterPro" id="IPR036249">
    <property type="entry name" value="Thioredoxin-like_sf"/>
</dbReference>
<comment type="similarity">
    <text evidence="1">Belongs to the thioredoxin family.</text>
</comment>
<evidence type="ECO:0000313" key="4">
    <source>
        <dbReference type="EMBL" id="OQE31859.1"/>
    </source>
</evidence>
<dbReference type="FunFam" id="3.40.30.10:FF:000245">
    <property type="entry name" value="Thioredoxin"/>
    <property type="match status" value="1"/>
</dbReference>
<dbReference type="InterPro" id="IPR013766">
    <property type="entry name" value="Thioredoxin_domain"/>
</dbReference>
<accession>A0A1V6U187</accession>